<dbReference type="InterPro" id="IPR001757">
    <property type="entry name" value="P_typ_ATPase"/>
</dbReference>
<proteinExistence type="inferred from homology"/>
<dbReference type="Pfam" id="PF00690">
    <property type="entry name" value="Cation_ATPase_N"/>
    <property type="match status" value="1"/>
</dbReference>
<feature type="transmembrane region" description="Helical" evidence="12">
    <location>
        <begin position="386"/>
        <end position="413"/>
    </location>
</feature>
<evidence type="ECO:0000256" key="11">
    <source>
        <dbReference type="ARBA" id="ARBA00038148"/>
    </source>
</evidence>
<feature type="transmembrane region" description="Helical" evidence="12">
    <location>
        <begin position="355"/>
        <end position="374"/>
    </location>
</feature>
<evidence type="ECO:0000256" key="12">
    <source>
        <dbReference type="SAM" id="Phobius"/>
    </source>
</evidence>
<dbReference type="GO" id="GO:0005524">
    <property type="term" value="F:ATP binding"/>
    <property type="evidence" value="ECO:0007669"/>
    <property type="project" value="UniProtKB-KW"/>
</dbReference>
<dbReference type="OrthoDB" id="3352408at2759"/>
<sequence length="1101" mass="118136">MAPEPMGQPMRRARGRVPLLLALQLLLAAAPCRADIHSTAPQPSRPHGSIGSAWAKATRRLPYALRGRNDVPSSSTSGLRGGSDAAAASSAAVAAALDLIQPHSVPAAEVLEYYGVTEEGGLQSLEATVRRAKYGPNSLLEPPRQSLLSMLLEQFQDRLVQILLAVAVLSGVLSFFEEEASAFVEPLSIVVILALNAIIGVWQSRSAQDSLDALRKLQPDTVCVLRDGVWVSALPAEELVPGDIMYLRVGDKIAADARLLALKTTTFRTDEASLTGESMAVSKNTDPVPADSCISAKLNTVFSGTMVTGGGAWAVVTATGMRTEIGKISAGVQEARQEEEKTPLEQRLDEFGGRLTWIIGGICAAVWCINIPHFDDPMFGSWAKGAVYYAKVAVALGVAAIPEGLPAVITLCLSLGTRRMAKRNVIVRKLPSVETLGCTTIICTDKTGTLTTNQMSAVSLVTPVPTEGGGLDSLECAVSGTSYEPIGTVSGLEEGAMSHAGRRDLARVCSICNDARIVFEEGKFTRVGEPTEAALCVLVEKSEYTKLATLEFNRDRKSMSVLVQPVGGGENRLLVKGAPEMLLARCTKVKLPSGEVVPLTDEYRTSLKQKILEMAERPLRCLALALKEGKDLGELANFTQGDDPAAHPLLRDFHNFVQIESDLTFVGLAGIKDPARPEVAQAMIQCQQAGVRVIVMTGDSKATAVAIARDVNIFGRDEDVSTRAWVGKEFFSLDRIAQKALLSTGNLLFCRTEPKDKQRLVKMLQEMGEVPAMTGDGVNDAPALQQAAIGIAMGIAGTEVSKDAADMILADDNFATIVSAVEEGRAIYNNMQAFICFLISCNIGEIATIFFATLLGIPEPLTPLHLLWVNLVTDGPPATALGFNPPDPDAMTKPPRPRDEPILSAWLLTRYCVTGLYVGFATIGVFVHWYLSHGVSWDQLLHWKECTGWTGFTPTGLEVGPSGKINPCDIFTAAKGKPQSLSLSVLVMMEMLKALSAVSVDNSILRVPPWRNPWLIIGVAVPTLLHLAVIYTPAASNMFGLAPLTKDDWLYVARFALPIVLVEEILKMIGRAVNAKRERQLRAAMQGKPGDPIVLAGGVKK</sequence>
<keyword evidence="9" id="KW-0406">Ion transport</keyword>
<dbReference type="SUPFAM" id="SSF81660">
    <property type="entry name" value="Metal cation-transporting ATPase, ATP-binding domain N"/>
    <property type="match status" value="1"/>
</dbReference>
<dbReference type="SMART" id="SM00831">
    <property type="entry name" value="Cation_ATPase_N"/>
    <property type="match status" value="1"/>
</dbReference>
<feature type="signal peptide" evidence="13">
    <location>
        <begin position="1"/>
        <end position="34"/>
    </location>
</feature>
<evidence type="ECO:0000256" key="3">
    <source>
        <dbReference type="ARBA" id="ARBA00022692"/>
    </source>
</evidence>
<keyword evidence="2" id="KW-0597">Phosphoprotein</keyword>
<evidence type="ECO:0000259" key="14">
    <source>
        <dbReference type="SMART" id="SM00831"/>
    </source>
</evidence>
<dbReference type="InterPro" id="IPR059000">
    <property type="entry name" value="ATPase_P-type_domA"/>
</dbReference>
<keyword evidence="5" id="KW-0067">ATP-binding</keyword>
<dbReference type="SUPFAM" id="SSF81653">
    <property type="entry name" value="Calcium ATPase, transduction domain A"/>
    <property type="match status" value="1"/>
</dbReference>
<dbReference type="FunFam" id="1.20.1110.10:FF:000065">
    <property type="entry name" value="Sarcoplasmic/endoplasmic reticulum calcium ATPase 1"/>
    <property type="match status" value="1"/>
</dbReference>
<evidence type="ECO:0000256" key="2">
    <source>
        <dbReference type="ARBA" id="ARBA00022553"/>
    </source>
</evidence>
<evidence type="ECO:0000256" key="10">
    <source>
        <dbReference type="ARBA" id="ARBA00023136"/>
    </source>
</evidence>
<keyword evidence="7" id="KW-1278">Translocase</keyword>
<dbReference type="Proteomes" id="UP000664859">
    <property type="component" value="Unassembled WGS sequence"/>
</dbReference>
<dbReference type="Gene3D" id="1.20.1110.10">
    <property type="entry name" value="Calcium-transporting ATPase, transmembrane domain"/>
    <property type="match status" value="1"/>
</dbReference>
<feature type="transmembrane region" description="Helical" evidence="12">
    <location>
        <begin position="834"/>
        <end position="857"/>
    </location>
</feature>
<dbReference type="Pfam" id="PF00689">
    <property type="entry name" value="Cation_ATPase_C"/>
    <property type="match status" value="1"/>
</dbReference>
<dbReference type="InterPro" id="IPR044492">
    <property type="entry name" value="P_typ_ATPase_HD_dom"/>
</dbReference>
<accession>A0A835YQB3</accession>
<dbReference type="GO" id="GO:0016887">
    <property type="term" value="F:ATP hydrolysis activity"/>
    <property type="evidence" value="ECO:0007669"/>
    <property type="project" value="InterPro"/>
</dbReference>
<keyword evidence="9" id="KW-0813">Transport</keyword>
<dbReference type="EMBL" id="JAFCMP010000522">
    <property type="protein sequence ID" value="KAG5177725.1"/>
    <property type="molecule type" value="Genomic_DNA"/>
</dbReference>
<comment type="similarity">
    <text evidence="11">Belongs to the cation transport ATPase (P-type) (TC 3.A.3) family.</text>
</comment>
<evidence type="ECO:0000256" key="7">
    <source>
        <dbReference type="ARBA" id="ARBA00022967"/>
    </source>
</evidence>
<evidence type="ECO:0000256" key="4">
    <source>
        <dbReference type="ARBA" id="ARBA00022741"/>
    </source>
</evidence>
<dbReference type="InterPro" id="IPR023298">
    <property type="entry name" value="ATPase_P-typ_TM_dom_sf"/>
</dbReference>
<reference evidence="15" key="1">
    <citation type="submission" date="2021-02" db="EMBL/GenBank/DDBJ databases">
        <title>First Annotated Genome of the Yellow-green Alga Tribonema minus.</title>
        <authorList>
            <person name="Mahan K.M."/>
        </authorList>
    </citation>
    <scope>NUCLEOTIDE SEQUENCE</scope>
    <source>
        <strain evidence="15">UTEX B ZZ1240</strain>
    </source>
</reference>
<dbReference type="GO" id="GO:0006811">
    <property type="term" value="P:monoatomic ion transport"/>
    <property type="evidence" value="ECO:0007669"/>
    <property type="project" value="UniProtKB-KW"/>
</dbReference>
<keyword evidence="4" id="KW-0547">Nucleotide-binding</keyword>
<keyword evidence="6" id="KW-0460">Magnesium</keyword>
<comment type="caution">
    <text evidence="15">The sequence shown here is derived from an EMBL/GenBank/DDBJ whole genome shotgun (WGS) entry which is preliminary data.</text>
</comment>
<evidence type="ECO:0000256" key="6">
    <source>
        <dbReference type="ARBA" id="ARBA00022842"/>
    </source>
</evidence>
<evidence type="ECO:0000256" key="9">
    <source>
        <dbReference type="ARBA" id="ARBA00023065"/>
    </source>
</evidence>
<evidence type="ECO:0000256" key="5">
    <source>
        <dbReference type="ARBA" id="ARBA00022840"/>
    </source>
</evidence>
<comment type="subcellular location">
    <subcellularLocation>
        <location evidence="1">Endomembrane system</location>
        <topology evidence="1">Multi-pass membrane protein</topology>
    </subcellularLocation>
</comment>
<dbReference type="InterPro" id="IPR018303">
    <property type="entry name" value="ATPase_P-typ_P_site"/>
</dbReference>
<dbReference type="InterPro" id="IPR008250">
    <property type="entry name" value="ATPase_P-typ_transduc_dom_A_sf"/>
</dbReference>
<keyword evidence="13" id="KW-0732">Signal</keyword>
<name>A0A835YQB3_9STRA</name>
<dbReference type="AlphaFoldDB" id="A0A835YQB3"/>
<protein>
    <recommendedName>
        <fullName evidence="14">Cation-transporting P-type ATPase N-terminal domain-containing protein</fullName>
    </recommendedName>
</protein>
<dbReference type="SFLD" id="SFLDG00002">
    <property type="entry name" value="C1.7:_P-type_atpase_like"/>
    <property type="match status" value="1"/>
</dbReference>
<keyword evidence="8 12" id="KW-1133">Transmembrane helix</keyword>
<dbReference type="FunFam" id="1.20.1110.10:FF:000037">
    <property type="entry name" value="Calcium-transporting ATPase, putative"/>
    <property type="match status" value="1"/>
</dbReference>
<feature type="domain" description="Cation-transporting P-type ATPase N-terminal" evidence="14">
    <location>
        <begin position="101"/>
        <end position="175"/>
    </location>
</feature>
<dbReference type="GO" id="GO:0016020">
    <property type="term" value="C:membrane"/>
    <property type="evidence" value="ECO:0007669"/>
    <property type="project" value="InterPro"/>
</dbReference>
<evidence type="ECO:0000256" key="13">
    <source>
        <dbReference type="SAM" id="SignalP"/>
    </source>
</evidence>
<dbReference type="InterPro" id="IPR004014">
    <property type="entry name" value="ATPase_P-typ_cation-transptr_N"/>
</dbReference>
<dbReference type="Gene3D" id="3.40.50.1000">
    <property type="entry name" value="HAD superfamily/HAD-like"/>
    <property type="match status" value="1"/>
</dbReference>
<evidence type="ECO:0000313" key="16">
    <source>
        <dbReference type="Proteomes" id="UP000664859"/>
    </source>
</evidence>
<dbReference type="InterPro" id="IPR023214">
    <property type="entry name" value="HAD_sf"/>
</dbReference>
<dbReference type="FunFam" id="3.40.50.1000:FF:000083">
    <property type="entry name" value="Sodium/potassium-transporting ATPase subunit alpha"/>
    <property type="match status" value="1"/>
</dbReference>
<keyword evidence="10 12" id="KW-0472">Membrane</keyword>
<dbReference type="InterPro" id="IPR006068">
    <property type="entry name" value="ATPase_P-typ_cation-transptr_C"/>
</dbReference>
<dbReference type="FunFam" id="2.70.150.10:FF:000160">
    <property type="entry name" value="Sarcoplasmic/endoplasmic reticulum calcium ATPase 1"/>
    <property type="match status" value="1"/>
</dbReference>
<dbReference type="PROSITE" id="PS00154">
    <property type="entry name" value="ATPASE_E1_E2"/>
    <property type="match status" value="1"/>
</dbReference>
<dbReference type="Pfam" id="PF00122">
    <property type="entry name" value="E1-E2_ATPase"/>
    <property type="match status" value="1"/>
</dbReference>
<feature type="transmembrane region" description="Helical" evidence="12">
    <location>
        <begin position="159"/>
        <end position="176"/>
    </location>
</feature>
<dbReference type="Gene3D" id="2.70.150.10">
    <property type="entry name" value="Calcium-transporting ATPase, cytoplasmic transduction domain A"/>
    <property type="match status" value="1"/>
</dbReference>
<feature type="chain" id="PRO_5032293785" description="Cation-transporting P-type ATPase N-terminal domain-containing protein" evidence="13">
    <location>
        <begin position="35"/>
        <end position="1101"/>
    </location>
</feature>
<feature type="transmembrane region" description="Helical" evidence="12">
    <location>
        <begin position="182"/>
        <end position="202"/>
    </location>
</feature>
<feature type="transmembrane region" description="Helical" evidence="12">
    <location>
        <begin position="908"/>
        <end position="931"/>
    </location>
</feature>
<dbReference type="Pfam" id="PF13246">
    <property type="entry name" value="Cation_ATPase"/>
    <property type="match status" value="1"/>
</dbReference>
<feature type="transmembrane region" description="Helical" evidence="12">
    <location>
        <begin position="1014"/>
        <end position="1031"/>
    </location>
</feature>
<dbReference type="PANTHER" id="PTHR42861">
    <property type="entry name" value="CALCIUM-TRANSPORTING ATPASE"/>
    <property type="match status" value="1"/>
</dbReference>
<dbReference type="Gene3D" id="3.40.1110.10">
    <property type="entry name" value="Calcium-transporting ATPase, cytoplasmic domain N"/>
    <property type="match status" value="1"/>
</dbReference>
<dbReference type="SFLD" id="SFLDF00027">
    <property type="entry name" value="p-type_atpase"/>
    <property type="match status" value="1"/>
</dbReference>
<dbReference type="SFLD" id="SFLDS00003">
    <property type="entry name" value="Haloacid_Dehalogenase"/>
    <property type="match status" value="1"/>
</dbReference>
<evidence type="ECO:0000313" key="15">
    <source>
        <dbReference type="EMBL" id="KAG5177725.1"/>
    </source>
</evidence>
<dbReference type="NCBIfam" id="TIGR01494">
    <property type="entry name" value="ATPase_P-type"/>
    <property type="match status" value="2"/>
</dbReference>
<feature type="transmembrane region" description="Helical" evidence="12">
    <location>
        <begin position="1051"/>
        <end position="1070"/>
    </location>
</feature>
<gene>
    <name evidence="15" type="ORF">JKP88DRAFT_270654</name>
</gene>
<dbReference type="GO" id="GO:0012505">
    <property type="term" value="C:endomembrane system"/>
    <property type="evidence" value="ECO:0007669"/>
    <property type="project" value="UniProtKB-SubCell"/>
</dbReference>
<organism evidence="15 16">
    <name type="scientific">Tribonema minus</name>
    <dbReference type="NCBI Taxonomy" id="303371"/>
    <lineage>
        <taxon>Eukaryota</taxon>
        <taxon>Sar</taxon>
        <taxon>Stramenopiles</taxon>
        <taxon>Ochrophyta</taxon>
        <taxon>PX clade</taxon>
        <taxon>Xanthophyceae</taxon>
        <taxon>Tribonematales</taxon>
        <taxon>Tribonemataceae</taxon>
        <taxon>Tribonema</taxon>
    </lineage>
</organism>
<keyword evidence="16" id="KW-1185">Reference proteome</keyword>
<evidence type="ECO:0000256" key="1">
    <source>
        <dbReference type="ARBA" id="ARBA00004127"/>
    </source>
</evidence>
<dbReference type="SUPFAM" id="SSF56784">
    <property type="entry name" value="HAD-like"/>
    <property type="match status" value="1"/>
</dbReference>
<dbReference type="InterPro" id="IPR023299">
    <property type="entry name" value="ATPase_P-typ_cyto_dom_N"/>
</dbReference>
<evidence type="ECO:0000256" key="8">
    <source>
        <dbReference type="ARBA" id="ARBA00022989"/>
    </source>
</evidence>
<dbReference type="InterPro" id="IPR036412">
    <property type="entry name" value="HAD-like_sf"/>
</dbReference>
<dbReference type="SUPFAM" id="SSF81665">
    <property type="entry name" value="Calcium ATPase, transmembrane domain M"/>
    <property type="match status" value="1"/>
</dbReference>
<dbReference type="PRINTS" id="PR00119">
    <property type="entry name" value="CATATPASE"/>
</dbReference>
<keyword evidence="3 12" id="KW-0812">Transmembrane</keyword>